<dbReference type="InterPro" id="IPR018197">
    <property type="entry name" value="Glycerate_kinase_RE-like"/>
</dbReference>
<sequence>MKFVVACDSFKGCMTSQEAVQRISKGIQNANPNHTVAAFPMCDGGEGTMEILCQIEKAQITEVETVDAYGKPVIASYGILPEKKKAIMEVASCIGLSMTEKKRRNPMIANSRGIGKMIKDALKKGCTTIVIGLGGTATNDGGMGLLQELGLRFYDKENKSLICGAYSLGKIHHIDASRLIDLDHVQILAAADVRNPLLGPKGATFTFGRQKGLFPSQLTMVDHWMRRYRDVMQKTFGVDLDAIPGGGAAGGIGAVLVGILHAQMQSGITMCMEGYQLEKVIQEADIVMTGEGQTDLQTRYGKVPFGVAQLAKKYHKPVLCLSGALGLGYQELYQDGFDGLYASADRAMDFMTALKNGPEKLENLAFSITRTIDAIVRMEDDQ</sequence>
<proteinExistence type="inferred from homology"/>
<dbReference type="Gene3D" id="3.40.50.10350">
    <property type="entry name" value="Glycerate kinase, domain 1"/>
    <property type="match status" value="1"/>
</dbReference>
<evidence type="ECO:0000313" key="7">
    <source>
        <dbReference type="Proteomes" id="UP000521313"/>
    </source>
</evidence>
<protein>
    <submittedName>
        <fullName evidence="5">Glycerate kinase</fullName>
        <ecNumber evidence="5">2.7.1.31</ecNumber>
    </submittedName>
</protein>
<name>A0A7W8FWI7_9FIRM</name>
<dbReference type="EC" id="2.7.1.31" evidence="5"/>
<dbReference type="PANTHER" id="PTHR21599:SF0">
    <property type="entry name" value="GLYCERATE KINASE"/>
    <property type="match status" value="1"/>
</dbReference>
<dbReference type="EMBL" id="JACHHD010000002">
    <property type="protein sequence ID" value="MBB5184268.1"/>
    <property type="molecule type" value="Genomic_DNA"/>
</dbReference>
<reference evidence="5 7" key="1">
    <citation type="submission" date="2020-08" db="EMBL/GenBank/DDBJ databases">
        <title>Genomic Encyclopedia of Type Strains, Phase IV (KMG-IV): sequencing the most valuable type-strain genomes for metagenomic binning, comparative biology and taxonomic classification.</title>
        <authorList>
            <person name="Goeker M."/>
        </authorList>
    </citation>
    <scope>NUCLEOTIDE SEQUENCE [LARGE SCALE GENOMIC DNA]</scope>
    <source>
        <strain evidence="5 7">DSM 26963</strain>
    </source>
</reference>
<reference evidence="6" key="2">
    <citation type="submission" date="2020-08" db="EMBL/GenBank/DDBJ databases">
        <authorList>
            <person name="Cejkova D."/>
            <person name="Kubasova T."/>
            <person name="Jahodarova E."/>
            <person name="Rychlik I."/>
        </authorList>
    </citation>
    <scope>NUCLEOTIDE SEQUENCE</scope>
    <source>
        <strain evidence="6">An423</strain>
    </source>
</reference>
<evidence type="ECO:0000313" key="8">
    <source>
        <dbReference type="Proteomes" id="UP000775500"/>
    </source>
</evidence>
<evidence type="ECO:0000313" key="5">
    <source>
        <dbReference type="EMBL" id="MBB5184268.1"/>
    </source>
</evidence>
<keyword evidence="3 4" id="KW-0418">Kinase</keyword>
<evidence type="ECO:0000256" key="2">
    <source>
        <dbReference type="ARBA" id="ARBA00022679"/>
    </source>
</evidence>
<dbReference type="NCBIfam" id="TIGR00045">
    <property type="entry name" value="glycerate kinase"/>
    <property type="match status" value="1"/>
</dbReference>
<reference evidence="6 8" key="3">
    <citation type="journal article" date="2021" name="Sci. Rep.">
        <title>The distribution of antibiotic resistance genes in chicken gut microbiota commensals.</title>
        <authorList>
            <person name="Juricova H."/>
            <person name="Matiasovicova J."/>
            <person name="Kubasova T."/>
            <person name="Cejkova D."/>
            <person name="Rychlik I."/>
        </authorList>
    </citation>
    <scope>NUCLEOTIDE SEQUENCE [LARGE SCALE GENOMIC DNA]</scope>
    <source>
        <strain evidence="6 8">An423</strain>
    </source>
</reference>
<dbReference type="PANTHER" id="PTHR21599">
    <property type="entry name" value="GLYCERATE KINASE"/>
    <property type="match status" value="1"/>
</dbReference>
<dbReference type="GO" id="GO:0008887">
    <property type="term" value="F:glycerate kinase activity"/>
    <property type="evidence" value="ECO:0007669"/>
    <property type="project" value="UniProtKB-UniRule"/>
</dbReference>
<dbReference type="RefSeq" id="WP_183374095.1">
    <property type="nucleotide sequence ID" value="NZ_CAWVLV010000019.1"/>
</dbReference>
<keyword evidence="8" id="KW-1185">Reference proteome</keyword>
<dbReference type="GO" id="GO:0031388">
    <property type="term" value="P:organic acid phosphorylation"/>
    <property type="evidence" value="ECO:0007669"/>
    <property type="project" value="UniProtKB-UniRule"/>
</dbReference>
<dbReference type="InterPro" id="IPR018193">
    <property type="entry name" value="Glyc_kinase_flavodox-like_fold"/>
</dbReference>
<evidence type="ECO:0000256" key="1">
    <source>
        <dbReference type="ARBA" id="ARBA00006284"/>
    </source>
</evidence>
<dbReference type="PIRSF" id="PIRSF006078">
    <property type="entry name" value="GlxK"/>
    <property type="match status" value="1"/>
</dbReference>
<evidence type="ECO:0000313" key="6">
    <source>
        <dbReference type="EMBL" id="MBM6831469.1"/>
    </source>
</evidence>
<dbReference type="InterPro" id="IPR036129">
    <property type="entry name" value="Glycerate_kinase_sf"/>
</dbReference>
<dbReference type="Gene3D" id="3.90.1510.10">
    <property type="entry name" value="Glycerate kinase, domain 2"/>
    <property type="match status" value="1"/>
</dbReference>
<organism evidence="5 7">
    <name type="scientific">Faecalicoccus acidiformans</name>
    <dbReference type="NCBI Taxonomy" id="915173"/>
    <lineage>
        <taxon>Bacteria</taxon>
        <taxon>Bacillati</taxon>
        <taxon>Bacillota</taxon>
        <taxon>Erysipelotrichia</taxon>
        <taxon>Erysipelotrichales</taxon>
        <taxon>Erysipelotrichaceae</taxon>
        <taxon>Faecalicoccus</taxon>
    </lineage>
</organism>
<dbReference type="Proteomes" id="UP000775500">
    <property type="component" value="Unassembled WGS sequence"/>
</dbReference>
<comment type="caution">
    <text evidence="5">The sequence shown here is derived from an EMBL/GenBank/DDBJ whole genome shotgun (WGS) entry which is preliminary data.</text>
</comment>
<dbReference type="EMBL" id="JACJLU010000004">
    <property type="protein sequence ID" value="MBM6831469.1"/>
    <property type="molecule type" value="Genomic_DNA"/>
</dbReference>
<dbReference type="Proteomes" id="UP000521313">
    <property type="component" value="Unassembled WGS sequence"/>
</dbReference>
<evidence type="ECO:0000256" key="4">
    <source>
        <dbReference type="PIRNR" id="PIRNR006078"/>
    </source>
</evidence>
<keyword evidence="2 4" id="KW-0808">Transferase</keyword>
<dbReference type="InterPro" id="IPR004381">
    <property type="entry name" value="Glycerate_kinase"/>
</dbReference>
<dbReference type="Pfam" id="PF02595">
    <property type="entry name" value="Gly_kinase"/>
    <property type="match status" value="1"/>
</dbReference>
<dbReference type="AlphaFoldDB" id="A0A7W8FWI7"/>
<comment type="similarity">
    <text evidence="1 4">Belongs to the glycerate kinase type-1 family.</text>
</comment>
<dbReference type="SUPFAM" id="SSF110738">
    <property type="entry name" value="Glycerate kinase I"/>
    <property type="match status" value="1"/>
</dbReference>
<accession>A0A7W8FWI7</accession>
<gene>
    <name evidence="6" type="ORF">H5982_05005</name>
    <name evidence="5" type="ORF">HNQ43_000303</name>
</gene>
<evidence type="ECO:0000256" key="3">
    <source>
        <dbReference type="ARBA" id="ARBA00022777"/>
    </source>
</evidence>